<organism evidence="5 6">
    <name type="scientific">Natronospirillum operosum</name>
    <dbReference type="NCBI Taxonomy" id="2759953"/>
    <lineage>
        <taxon>Bacteria</taxon>
        <taxon>Pseudomonadati</taxon>
        <taxon>Pseudomonadota</taxon>
        <taxon>Gammaproteobacteria</taxon>
        <taxon>Oceanospirillales</taxon>
        <taxon>Natronospirillaceae</taxon>
        <taxon>Natronospirillum</taxon>
    </lineage>
</organism>
<reference evidence="5 6" key="1">
    <citation type="submission" date="2019-04" db="EMBL/GenBank/DDBJ databases">
        <title>Natronospirillum operosus gen. nov., sp. nov., a haloalkaliphilic satellite isolated from decaying biomass of laboratory culture of cyanobacterium Geitlerinema sp. and proposal of Natronospirillaceae fam. nov. and Saccharospirillaceae fam. nov.</title>
        <authorList>
            <person name="Kevbrin V."/>
            <person name="Boltyanskaya Y."/>
            <person name="Koziaeva V."/>
            <person name="Grouzdev D.S."/>
            <person name="Park M."/>
            <person name="Cho J."/>
        </authorList>
    </citation>
    <scope>NUCLEOTIDE SEQUENCE [LARGE SCALE GENOMIC DNA]</scope>
    <source>
        <strain evidence="5 6">G-116</strain>
    </source>
</reference>
<dbReference type="PANTHER" id="PTHR48108">
    <property type="entry name" value="CBS DOMAIN-CONTAINING PROTEIN CBSX2, CHLOROPLASTIC"/>
    <property type="match status" value="1"/>
</dbReference>
<dbReference type="Pfam" id="PF10335">
    <property type="entry name" value="DUF294_C"/>
    <property type="match status" value="1"/>
</dbReference>
<dbReference type="GO" id="GO:0008773">
    <property type="term" value="F:[protein-PII] uridylyltransferase activity"/>
    <property type="evidence" value="ECO:0007669"/>
    <property type="project" value="InterPro"/>
</dbReference>
<evidence type="ECO:0000256" key="1">
    <source>
        <dbReference type="ARBA" id="ARBA00022737"/>
    </source>
</evidence>
<evidence type="ECO:0000313" key="5">
    <source>
        <dbReference type="EMBL" id="TGG91315.1"/>
    </source>
</evidence>
<keyword evidence="2" id="KW-0129">CBS domain</keyword>
<dbReference type="PANTHER" id="PTHR48108:SF31">
    <property type="entry name" value="CBS DOMAIN AND CYCLIC NUCLEOTIDE-REGULATED NUCLEOTIDYLTRANSFERASE"/>
    <property type="match status" value="1"/>
</dbReference>
<dbReference type="InterPro" id="IPR005105">
    <property type="entry name" value="GlnD_Uridyltrans_N"/>
</dbReference>
<accession>A0A4Z0WCC3</accession>
<proteinExistence type="predicted"/>
<dbReference type="SUPFAM" id="SSF54631">
    <property type="entry name" value="CBS-domain pair"/>
    <property type="match status" value="1"/>
</dbReference>
<dbReference type="Gene3D" id="2.60.120.10">
    <property type="entry name" value="Jelly Rolls"/>
    <property type="match status" value="1"/>
</dbReference>
<dbReference type="InterPro" id="IPR000595">
    <property type="entry name" value="cNMP-bd_dom"/>
</dbReference>
<dbReference type="AlphaFoldDB" id="A0A4Z0WCC3"/>
<dbReference type="SMART" id="SM00116">
    <property type="entry name" value="CBS"/>
    <property type="match status" value="2"/>
</dbReference>
<dbReference type="CDD" id="cd04587">
    <property type="entry name" value="CBS_pair_CAP-ED_NT_Pol-beta-like_DUF294_assoc"/>
    <property type="match status" value="1"/>
</dbReference>
<sequence>MPTKGDRHLSINPDGPAGFLGSLPPFDRLPAAERERALSRLDSLYLNASNASELLAQMPEAFFVVYSGVIDVLGPDGEPVQRLESGDFLGPVVGLPLVPEAPDYQPLQVRRDGILYRLPTDTLKGLLQRQPGLAEQLAELHTGLSVRQAASADDVDWSQQPVGSLTGRPLVAVERDLSVQQAAARMAEAGVSCLPVLDNGSLCGLITDRDLRNRVLAVGLDPLSPVADIMTPGPITISVDQPLFEALALMSQYNIHHLPVLDQQGWPLAVITTTDLLRQQRNAPQIFSKSLHKAPDLATLRTVARELPDQVRSFALNARDAATAGRLVTALTDTLTRRLISLYGEQNGAPPAAYAWLAFGSQGRADQTLYSDQDNGLLLADDLSASAERWFAGLADYVCDGLAACGIPYCPGNIMAKNPDWRLTRRQWEQRFRSWIIEPTPKGVMHSMIFFDSRCVAGNSNLYRRHRRTVAELGQQSQFLAQVAGIVVRIPVPLGLFDRLRTESRQGQASIDIKTLGIAVANDLVRLHALQAGLTEPGTLARLQALKSSGRHAPEDLHNLADTWRFLTDLRLHWQLGDHALPDAPNAILPEHLSSLERQQLKAAFRVLKEGQEAAGLHYRHGL</sequence>
<dbReference type="InterPro" id="IPR018821">
    <property type="entry name" value="DUF294_put_nucleoTrafse_sb-bd"/>
</dbReference>
<protein>
    <submittedName>
        <fullName evidence="5">CBS domain-containing protein</fullName>
    </submittedName>
</protein>
<gene>
    <name evidence="5" type="ORF">E4656_16475</name>
</gene>
<keyword evidence="6" id="KW-1185">Reference proteome</keyword>
<evidence type="ECO:0000259" key="3">
    <source>
        <dbReference type="PROSITE" id="PS50042"/>
    </source>
</evidence>
<dbReference type="InterPro" id="IPR046342">
    <property type="entry name" value="CBS_dom_sf"/>
</dbReference>
<dbReference type="SUPFAM" id="SSF51206">
    <property type="entry name" value="cAMP-binding domain-like"/>
    <property type="match status" value="1"/>
</dbReference>
<name>A0A4Z0WCC3_9GAMM</name>
<dbReference type="OrthoDB" id="9808528at2"/>
<dbReference type="InterPro" id="IPR014710">
    <property type="entry name" value="RmlC-like_jellyroll"/>
</dbReference>
<evidence type="ECO:0000256" key="2">
    <source>
        <dbReference type="PROSITE-ProRule" id="PRU00703"/>
    </source>
</evidence>
<feature type="domain" description="CBS" evidence="4">
    <location>
        <begin position="230"/>
        <end position="286"/>
    </location>
</feature>
<feature type="domain" description="CBS" evidence="4">
    <location>
        <begin position="166"/>
        <end position="222"/>
    </location>
</feature>
<dbReference type="InterPro" id="IPR018490">
    <property type="entry name" value="cNMP-bd_dom_sf"/>
</dbReference>
<dbReference type="Proteomes" id="UP000297475">
    <property type="component" value="Unassembled WGS sequence"/>
</dbReference>
<evidence type="ECO:0000259" key="4">
    <source>
        <dbReference type="PROSITE" id="PS51371"/>
    </source>
</evidence>
<dbReference type="PROSITE" id="PS51371">
    <property type="entry name" value="CBS"/>
    <property type="match status" value="2"/>
</dbReference>
<keyword evidence="1" id="KW-0677">Repeat</keyword>
<dbReference type="Pfam" id="PF00571">
    <property type="entry name" value="CBS"/>
    <property type="match status" value="2"/>
</dbReference>
<dbReference type="EMBL" id="SRMF01000009">
    <property type="protein sequence ID" value="TGG91315.1"/>
    <property type="molecule type" value="Genomic_DNA"/>
</dbReference>
<dbReference type="InterPro" id="IPR051462">
    <property type="entry name" value="CBS_domain-containing"/>
</dbReference>
<evidence type="ECO:0000313" key="6">
    <source>
        <dbReference type="Proteomes" id="UP000297475"/>
    </source>
</evidence>
<dbReference type="InterPro" id="IPR000644">
    <property type="entry name" value="CBS_dom"/>
</dbReference>
<comment type="caution">
    <text evidence="5">The sequence shown here is derived from an EMBL/GenBank/DDBJ whole genome shotgun (WGS) entry which is preliminary data.</text>
</comment>
<dbReference type="Pfam" id="PF03445">
    <property type="entry name" value="DUF294"/>
    <property type="match status" value="1"/>
</dbReference>
<feature type="domain" description="Cyclic nucleotide-binding" evidence="3">
    <location>
        <begin position="25"/>
        <end position="127"/>
    </location>
</feature>
<dbReference type="PROSITE" id="PS50042">
    <property type="entry name" value="CNMP_BINDING_3"/>
    <property type="match status" value="1"/>
</dbReference>
<dbReference type="CDD" id="cd05401">
    <property type="entry name" value="NT_GlnE_GlnD_like"/>
    <property type="match status" value="1"/>
</dbReference>
<dbReference type="Gene3D" id="3.10.580.10">
    <property type="entry name" value="CBS-domain"/>
    <property type="match status" value="1"/>
</dbReference>